<sequence>MFLLSSCTQETYDEMLTVAFSVICIGLAAILLTAIICLLLMMFLLRRVIKSYRRLSMKGQIKKVPIPKVVITGTDDI</sequence>
<keyword evidence="1" id="KW-0472">Membrane</keyword>
<name>A0A1I7YS99_9BILA</name>
<organism evidence="2 3">
    <name type="scientific">Steinernema glaseri</name>
    <dbReference type="NCBI Taxonomy" id="37863"/>
    <lineage>
        <taxon>Eukaryota</taxon>
        <taxon>Metazoa</taxon>
        <taxon>Ecdysozoa</taxon>
        <taxon>Nematoda</taxon>
        <taxon>Chromadorea</taxon>
        <taxon>Rhabditida</taxon>
        <taxon>Tylenchina</taxon>
        <taxon>Panagrolaimomorpha</taxon>
        <taxon>Strongyloidoidea</taxon>
        <taxon>Steinernematidae</taxon>
        <taxon>Steinernema</taxon>
    </lineage>
</organism>
<accession>A0A1I7YS99</accession>
<dbReference type="AlphaFoldDB" id="A0A1I7YS99"/>
<reference evidence="3" key="1">
    <citation type="submission" date="2016-11" db="UniProtKB">
        <authorList>
            <consortium name="WormBaseParasite"/>
        </authorList>
    </citation>
    <scope>IDENTIFICATION</scope>
</reference>
<dbReference type="Proteomes" id="UP000095287">
    <property type="component" value="Unplaced"/>
</dbReference>
<keyword evidence="2" id="KW-1185">Reference proteome</keyword>
<protein>
    <submittedName>
        <fullName evidence="3">Non-structural protein 1a</fullName>
    </submittedName>
</protein>
<evidence type="ECO:0000256" key="1">
    <source>
        <dbReference type="SAM" id="Phobius"/>
    </source>
</evidence>
<evidence type="ECO:0000313" key="2">
    <source>
        <dbReference type="Proteomes" id="UP000095287"/>
    </source>
</evidence>
<keyword evidence="1" id="KW-1133">Transmembrane helix</keyword>
<proteinExistence type="predicted"/>
<keyword evidence="1" id="KW-0812">Transmembrane</keyword>
<evidence type="ECO:0000313" key="3">
    <source>
        <dbReference type="WBParaSite" id="L893_g18979.t1"/>
    </source>
</evidence>
<feature type="transmembrane region" description="Helical" evidence="1">
    <location>
        <begin position="20"/>
        <end position="45"/>
    </location>
</feature>
<dbReference type="WBParaSite" id="L893_g18979.t1">
    <property type="protein sequence ID" value="L893_g18979.t1"/>
    <property type="gene ID" value="L893_g18979"/>
</dbReference>